<accession>A0ABP6M7C7</accession>
<evidence type="ECO:0000313" key="3">
    <source>
        <dbReference type="Proteomes" id="UP001501637"/>
    </source>
</evidence>
<dbReference type="Gene3D" id="2.30.22.10">
    <property type="entry name" value="Head domain of nucleotide exchange factor GrpE"/>
    <property type="match status" value="1"/>
</dbReference>
<dbReference type="PRINTS" id="PR00773">
    <property type="entry name" value="GRPEPROTEIN"/>
</dbReference>
<gene>
    <name evidence="2" type="ORF">GCM10010449_00440</name>
</gene>
<dbReference type="Pfam" id="PF01025">
    <property type="entry name" value="GrpE"/>
    <property type="match status" value="1"/>
</dbReference>
<reference evidence="3" key="1">
    <citation type="journal article" date="2019" name="Int. J. Syst. Evol. Microbiol.">
        <title>The Global Catalogue of Microorganisms (GCM) 10K type strain sequencing project: providing services to taxonomists for standard genome sequencing and annotation.</title>
        <authorList>
            <consortium name="The Broad Institute Genomics Platform"/>
            <consortium name="The Broad Institute Genome Sequencing Center for Infectious Disease"/>
            <person name="Wu L."/>
            <person name="Ma J."/>
        </authorList>
    </citation>
    <scope>NUCLEOTIDE SEQUENCE [LARGE SCALE GENOMIC DNA]</scope>
    <source>
        <strain evidence="3">JCM 9092</strain>
    </source>
</reference>
<dbReference type="SUPFAM" id="SSF51064">
    <property type="entry name" value="Head domain of nucleotide exchange factor GrpE"/>
    <property type="match status" value="1"/>
</dbReference>
<sequence>MSTQDPSPATTATVARLAHENSLALAARDAAHRALTEQLLLVLADTLDSFDRLLAEGTEGTAADPESYRRSLELIARQLETAMSGQGVEPVGRIGERAEPATHHVAEVRTAPGAADDEVLEILQRGYRYRGHVLRAARVVVAVTGGPEQGTERS</sequence>
<name>A0ABP6M7C7_9ACTN</name>
<organism evidence="2 3">
    <name type="scientific">Streptomyces rectiviolaceus</name>
    <dbReference type="NCBI Taxonomy" id="332591"/>
    <lineage>
        <taxon>Bacteria</taxon>
        <taxon>Bacillati</taxon>
        <taxon>Actinomycetota</taxon>
        <taxon>Actinomycetes</taxon>
        <taxon>Kitasatosporales</taxon>
        <taxon>Streptomycetaceae</taxon>
        <taxon>Streptomyces</taxon>
    </lineage>
</organism>
<dbReference type="Proteomes" id="UP001501637">
    <property type="component" value="Unassembled WGS sequence"/>
</dbReference>
<protein>
    <recommendedName>
        <fullName evidence="4">Nucleotide exchange factor GrpE</fullName>
    </recommendedName>
</protein>
<evidence type="ECO:0000313" key="2">
    <source>
        <dbReference type="EMBL" id="GAA3080238.1"/>
    </source>
</evidence>
<proteinExistence type="predicted"/>
<comment type="caution">
    <text evidence="2">The sequence shown here is derived from an EMBL/GenBank/DDBJ whole genome shotgun (WGS) entry which is preliminary data.</text>
</comment>
<dbReference type="RefSeq" id="WP_344518173.1">
    <property type="nucleotide sequence ID" value="NZ_BAAAUG010000004.1"/>
</dbReference>
<dbReference type="EMBL" id="BAAAUG010000004">
    <property type="protein sequence ID" value="GAA3080238.1"/>
    <property type="molecule type" value="Genomic_DNA"/>
</dbReference>
<evidence type="ECO:0000256" key="1">
    <source>
        <dbReference type="ARBA" id="ARBA00023186"/>
    </source>
</evidence>
<keyword evidence="3" id="KW-1185">Reference proteome</keyword>
<evidence type="ECO:0008006" key="4">
    <source>
        <dbReference type="Google" id="ProtNLM"/>
    </source>
</evidence>
<dbReference type="InterPro" id="IPR000740">
    <property type="entry name" value="GrpE"/>
</dbReference>
<dbReference type="InterPro" id="IPR009012">
    <property type="entry name" value="GrpE_head"/>
</dbReference>
<keyword evidence="1" id="KW-0143">Chaperone</keyword>